<keyword evidence="1" id="KW-0812">Transmembrane</keyword>
<gene>
    <name evidence="2" type="ORF">AVDCRST_MAG76-3738</name>
</gene>
<accession>A0A6J4JGN1</accession>
<evidence type="ECO:0000313" key="2">
    <source>
        <dbReference type="EMBL" id="CAA9276917.1"/>
    </source>
</evidence>
<keyword evidence="1" id="KW-1133">Transmembrane helix</keyword>
<protein>
    <submittedName>
        <fullName evidence="2">Uncharacterized protein</fullName>
    </submittedName>
</protein>
<dbReference type="AlphaFoldDB" id="A0A6J4JGN1"/>
<feature type="transmembrane region" description="Helical" evidence="1">
    <location>
        <begin position="52"/>
        <end position="74"/>
    </location>
</feature>
<dbReference type="EMBL" id="CADCSZ010000220">
    <property type="protein sequence ID" value="CAA9276917.1"/>
    <property type="molecule type" value="Genomic_DNA"/>
</dbReference>
<evidence type="ECO:0000256" key="1">
    <source>
        <dbReference type="SAM" id="Phobius"/>
    </source>
</evidence>
<organism evidence="2">
    <name type="scientific">uncultured Acidimicrobiales bacterium</name>
    <dbReference type="NCBI Taxonomy" id="310071"/>
    <lineage>
        <taxon>Bacteria</taxon>
        <taxon>Bacillati</taxon>
        <taxon>Actinomycetota</taxon>
        <taxon>Acidimicrobiia</taxon>
        <taxon>Acidimicrobiales</taxon>
        <taxon>environmental samples</taxon>
    </lineage>
</organism>
<sequence length="84" mass="8930">MAVVGPVGQTPGQLVQESAGPTAAAEFGVPGEAALVSPAMDPLLAAKVWTYWISWFLLVPGLLMVAFTIIGYLVKVQSQKYPRK</sequence>
<proteinExistence type="predicted"/>
<name>A0A6J4JGN1_9ACTN</name>
<reference evidence="2" key="1">
    <citation type="submission" date="2020-02" db="EMBL/GenBank/DDBJ databases">
        <authorList>
            <person name="Meier V. D."/>
        </authorList>
    </citation>
    <scope>NUCLEOTIDE SEQUENCE</scope>
    <source>
        <strain evidence="2">AVDCRST_MAG76</strain>
    </source>
</reference>
<keyword evidence="1" id="KW-0472">Membrane</keyword>